<dbReference type="Gene3D" id="6.10.140.1330">
    <property type="match status" value="1"/>
</dbReference>
<dbReference type="EMBL" id="AP023287">
    <property type="protein sequence ID" value="BCI51289.1"/>
    <property type="molecule type" value="Genomic_DNA"/>
</dbReference>
<evidence type="ECO:0000313" key="12">
    <source>
        <dbReference type="EMBL" id="BCI51289.1"/>
    </source>
</evidence>
<feature type="transmembrane region" description="Helical" evidence="10">
    <location>
        <begin position="149"/>
        <end position="171"/>
    </location>
</feature>
<sequence>MTASLLAVLVAALLLAAVARRADVSAPLALVVAGLAAGLIPGVPDIQLDPDLVLYVVLPPLLWSAGLESSYVALRRNVRSIGMLAVGLPLATTFAVGVVAYWTVPELTVAAALTLGAIVAPPDAVSATAVGRRLGLPRRLMTLLGGESLLNDATALTAYKVALGLAIGGAASWTGGLATFALAAVGGVAVGGVLGALIVYVRARLSDPLAESALGLVAPFGIYLLAEEVHGSGVLAVVVAALILGQHSTNAGYATRLQDAAVWRAVQLLLESFAFLLIGLQLPKVVEELAGISAVVLTVASLAVLATVIAVRIVWVFLFAYLPRMIVPAVRDREPEPRPAQIFVVAWAGMRGVVSLAAAFAVPATTLTGAQFPGRPQLVFLTFVVVVGTLLLHGLTLPWLIRRLGVQGDEAHTDAVAAAAAQDKAARAAAERLDEILDRQRADGTLDDVHERAAEILRAWNTRRRNSAWEQLGRDETDIGESPAAAFRRLRLEMLAAERATLIAERDSGHIDDEVLRSVLYGLDLEEATLNRR</sequence>
<dbReference type="Pfam" id="PF00999">
    <property type="entry name" value="Na_H_Exchanger"/>
    <property type="match status" value="1"/>
</dbReference>
<evidence type="ECO:0000256" key="1">
    <source>
        <dbReference type="ARBA" id="ARBA00004651"/>
    </source>
</evidence>
<evidence type="ECO:0000256" key="8">
    <source>
        <dbReference type="ARBA" id="ARBA00023136"/>
    </source>
</evidence>
<evidence type="ECO:0000313" key="13">
    <source>
        <dbReference type="Proteomes" id="UP000515734"/>
    </source>
</evidence>
<keyword evidence="8 10" id="KW-0472">Membrane</keyword>
<evidence type="ECO:0000256" key="6">
    <source>
        <dbReference type="ARBA" id="ARBA00023053"/>
    </source>
</evidence>
<evidence type="ECO:0000256" key="5">
    <source>
        <dbReference type="ARBA" id="ARBA00022989"/>
    </source>
</evidence>
<dbReference type="GO" id="GO:0098719">
    <property type="term" value="P:sodium ion import across plasma membrane"/>
    <property type="evidence" value="ECO:0007669"/>
    <property type="project" value="TreeGrafter"/>
</dbReference>
<evidence type="ECO:0000256" key="7">
    <source>
        <dbReference type="ARBA" id="ARBA00023065"/>
    </source>
</evidence>
<dbReference type="InterPro" id="IPR018422">
    <property type="entry name" value="Cation/H_exchanger_CPA1"/>
</dbReference>
<gene>
    <name evidence="12" type="ORF">NIIDNTM18_05670</name>
</gene>
<name>A0A6S6NYQ0_9MYCO</name>
<keyword evidence="9 10" id="KW-0739">Sodium transport</keyword>
<comment type="caution">
    <text evidence="10">Lacks conserved residue(s) required for the propagation of feature annotation.</text>
</comment>
<dbReference type="PANTHER" id="PTHR10110:SF86">
    <property type="entry name" value="SODIUM_HYDROGEN EXCHANGER 7"/>
    <property type="match status" value="1"/>
</dbReference>
<comment type="function">
    <text evidence="10">Na(+)/H(+) antiporter that extrudes sodium in exchange for external protons.</text>
</comment>
<keyword evidence="2 10" id="KW-0813">Transport</keyword>
<feature type="transmembrane region" description="Helical" evidence="10">
    <location>
        <begin position="261"/>
        <end position="282"/>
    </location>
</feature>
<feature type="transmembrane region" description="Helical" evidence="10">
    <location>
        <begin position="342"/>
        <end position="366"/>
    </location>
</feature>
<dbReference type="InterPro" id="IPR006153">
    <property type="entry name" value="Cation/H_exchanger_TM"/>
</dbReference>
<accession>A0A6S6NYQ0</accession>
<feature type="transmembrane region" description="Helical" evidence="10">
    <location>
        <begin position="81"/>
        <end position="103"/>
    </location>
</feature>
<dbReference type="PANTHER" id="PTHR10110">
    <property type="entry name" value="SODIUM/HYDROGEN EXCHANGER"/>
    <property type="match status" value="1"/>
</dbReference>
<evidence type="ECO:0000256" key="4">
    <source>
        <dbReference type="ARBA" id="ARBA00022692"/>
    </source>
</evidence>
<feature type="transmembrane region" description="Helical" evidence="10">
    <location>
        <begin position="378"/>
        <end position="401"/>
    </location>
</feature>
<dbReference type="GO" id="GO:0015386">
    <property type="term" value="F:potassium:proton antiporter activity"/>
    <property type="evidence" value="ECO:0007669"/>
    <property type="project" value="TreeGrafter"/>
</dbReference>
<keyword evidence="5 10" id="KW-1133">Transmembrane helix</keyword>
<proteinExistence type="inferred from homology"/>
<keyword evidence="10" id="KW-0050">Antiport</keyword>
<evidence type="ECO:0000259" key="11">
    <source>
        <dbReference type="Pfam" id="PF00999"/>
    </source>
</evidence>
<evidence type="ECO:0000256" key="3">
    <source>
        <dbReference type="ARBA" id="ARBA00022475"/>
    </source>
</evidence>
<comment type="subcellular location">
    <subcellularLocation>
        <location evidence="1 10">Cell membrane</location>
        <topology evidence="1 10">Multi-pass membrane protein</topology>
    </subcellularLocation>
</comment>
<dbReference type="InterPro" id="IPR004705">
    <property type="entry name" value="Cation/H_exchanger_CPA1_bac"/>
</dbReference>
<feature type="domain" description="Cation/H+ exchanger transmembrane" evidence="11">
    <location>
        <begin position="10"/>
        <end position="402"/>
    </location>
</feature>
<dbReference type="Proteomes" id="UP000515734">
    <property type="component" value="Chromosome"/>
</dbReference>
<keyword evidence="3 10" id="KW-1003">Cell membrane</keyword>
<feature type="transmembrane region" description="Helical" evidence="10">
    <location>
        <begin position="52"/>
        <end position="74"/>
    </location>
</feature>
<keyword evidence="7 10" id="KW-0406">Ion transport</keyword>
<organism evidence="12 13">
    <name type="scientific">Mycolicibacterium litorale</name>
    <dbReference type="NCBI Taxonomy" id="758802"/>
    <lineage>
        <taxon>Bacteria</taxon>
        <taxon>Bacillati</taxon>
        <taxon>Actinomycetota</taxon>
        <taxon>Actinomycetes</taxon>
        <taxon>Mycobacteriales</taxon>
        <taxon>Mycobacteriaceae</taxon>
        <taxon>Mycolicibacterium</taxon>
    </lineage>
</organism>
<comment type="similarity">
    <text evidence="10">Belongs to the monovalent cation:proton antiporter 1 (CPA1) transporter (TC 2.A.36) family.</text>
</comment>
<dbReference type="NCBIfam" id="TIGR00831">
    <property type="entry name" value="a_cpa1"/>
    <property type="match status" value="1"/>
</dbReference>
<dbReference type="AlphaFoldDB" id="A0A6S6NYQ0"/>
<dbReference type="RefSeq" id="WP_185294276.1">
    <property type="nucleotide sequence ID" value="NZ_AP023287.1"/>
</dbReference>
<feature type="transmembrane region" description="Helical" evidence="10">
    <location>
        <begin position="294"/>
        <end position="322"/>
    </location>
</feature>
<keyword evidence="6 10" id="KW-0915">Sodium</keyword>
<dbReference type="GO" id="GO:0051453">
    <property type="term" value="P:regulation of intracellular pH"/>
    <property type="evidence" value="ECO:0007669"/>
    <property type="project" value="TreeGrafter"/>
</dbReference>
<evidence type="ECO:0000256" key="2">
    <source>
        <dbReference type="ARBA" id="ARBA00022448"/>
    </source>
</evidence>
<dbReference type="GO" id="GO:0005886">
    <property type="term" value="C:plasma membrane"/>
    <property type="evidence" value="ECO:0007669"/>
    <property type="project" value="UniProtKB-SubCell"/>
</dbReference>
<evidence type="ECO:0000256" key="9">
    <source>
        <dbReference type="ARBA" id="ARBA00023201"/>
    </source>
</evidence>
<keyword evidence="4 10" id="KW-0812">Transmembrane</keyword>
<evidence type="ECO:0000256" key="10">
    <source>
        <dbReference type="RuleBase" id="RU366002"/>
    </source>
</evidence>
<dbReference type="GO" id="GO:0015385">
    <property type="term" value="F:sodium:proton antiporter activity"/>
    <property type="evidence" value="ECO:0007669"/>
    <property type="project" value="InterPro"/>
</dbReference>
<protein>
    <submittedName>
        <fullName evidence="12">Na+/H+ antiporter</fullName>
    </submittedName>
</protein>
<feature type="transmembrane region" description="Helical" evidence="10">
    <location>
        <begin position="177"/>
        <end position="201"/>
    </location>
</feature>
<reference evidence="12 13" key="1">
    <citation type="submission" date="2020-07" db="EMBL/GenBank/DDBJ databases">
        <title>Complete genome sequence of Mycolicibacterium litorale like strain isolated from cardiac implantable electronic device infection.</title>
        <authorList>
            <person name="Fukano H."/>
            <person name="Miyama H."/>
            <person name="Hoshino Y."/>
        </authorList>
    </citation>
    <scope>NUCLEOTIDE SEQUENCE [LARGE SCALE GENOMIC DNA]</scope>
    <source>
        <strain evidence="12 13">NIIDNTM18</strain>
    </source>
</reference>